<name>A0A917LHL0_9NOCA</name>
<accession>A0A917LHL0</accession>
<feature type="compositionally biased region" description="Basic and acidic residues" evidence="9">
    <location>
        <begin position="68"/>
        <end position="80"/>
    </location>
</feature>
<comment type="cofactor">
    <cofactor evidence="1">
        <name>heme</name>
        <dbReference type="ChEBI" id="CHEBI:30413"/>
    </cofactor>
</comment>
<evidence type="ECO:0000313" key="10">
    <source>
        <dbReference type="EMBL" id="GGG24135.1"/>
    </source>
</evidence>
<evidence type="ECO:0000256" key="6">
    <source>
        <dbReference type="ARBA" id="ARBA00023004"/>
    </source>
</evidence>
<reference evidence="10" key="1">
    <citation type="journal article" date="2014" name="Int. J. Syst. Evol. Microbiol.">
        <title>Complete genome sequence of Corynebacterium casei LMG S-19264T (=DSM 44701T), isolated from a smear-ripened cheese.</title>
        <authorList>
            <consortium name="US DOE Joint Genome Institute (JGI-PGF)"/>
            <person name="Walter F."/>
            <person name="Albersmeier A."/>
            <person name="Kalinowski J."/>
            <person name="Ruckert C."/>
        </authorList>
    </citation>
    <scope>NUCLEOTIDE SEQUENCE</scope>
    <source>
        <strain evidence="10">CCM 7905</strain>
    </source>
</reference>
<dbReference type="EMBL" id="BMCU01000005">
    <property type="protein sequence ID" value="GGG24135.1"/>
    <property type="molecule type" value="Genomic_DNA"/>
</dbReference>
<dbReference type="AlphaFoldDB" id="A0A917LHL0"/>
<keyword evidence="3 8" id="KW-0349">Heme</keyword>
<dbReference type="SUPFAM" id="SSF48264">
    <property type="entry name" value="Cytochrome P450"/>
    <property type="match status" value="1"/>
</dbReference>
<evidence type="ECO:0000256" key="2">
    <source>
        <dbReference type="ARBA" id="ARBA00010617"/>
    </source>
</evidence>
<dbReference type="InterPro" id="IPR036396">
    <property type="entry name" value="Cyt_P450_sf"/>
</dbReference>
<dbReference type="InterPro" id="IPR002397">
    <property type="entry name" value="Cyt_P450_B"/>
</dbReference>
<dbReference type="GO" id="GO:0004497">
    <property type="term" value="F:monooxygenase activity"/>
    <property type="evidence" value="ECO:0007669"/>
    <property type="project" value="UniProtKB-KW"/>
</dbReference>
<dbReference type="PANTHER" id="PTHR46696">
    <property type="entry name" value="P450, PUTATIVE (EUROFUNG)-RELATED"/>
    <property type="match status" value="1"/>
</dbReference>
<keyword evidence="7 8" id="KW-0503">Monooxygenase</keyword>
<evidence type="ECO:0000256" key="5">
    <source>
        <dbReference type="ARBA" id="ARBA00023002"/>
    </source>
</evidence>
<dbReference type="RefSeq" id="WP_188546898.1">
    <property type="nucleotide sequence ID" value="NZ_BMCU01000005.1"/>
</dbReference>
<dbReference type="GO" id="GO:0020037">
    <property type="term" value="F:heme binding"/>
    <property type="evidence" value="ECO:0007669"/>
    <property type="project" value="InterPro"/>
</dbReference>
<comment type="caution">
    <text evidence="10">The sequence shown here is derived from an EMBL/GenBank/DDBJ whole genome shotgun (WGS) entry which is preliminary data.</text>
</comment>
<evidence type="ECO:0000256" key="9">
    <source>
        <dbReference type="SAM" id="MobiDB-lite"/>
    </source>
</evidence>
<dbReference type="PROSITE" id="PS00086">
    <property type="entry name" value="CYTOCHROME_P450"/>
    <property type="match status" value="1"/>
</dbReference>
<gene>
    <name evidence="10" type="ORF">GCM10007304_42470</name>
</gene>
<dbReference type="FunFam" id="1.10.630.10:FF:000018">
    <property type="entry name" value="Cytochrome P450 monooxygenase"/>
    <property type="match status" value="1"/>
</dbReference>
<dbReference type="InterPro" id="IPR017972">
    <property type="entry name" value="Cyt_P450_CS"/>
</dbReference>
<dbReference type="PANTHER" id="PTHR46696:SF6">
    <property type="entry name" value="P450, PUTATIVE (EUROFUNG)-RELATED"/>
    <property type="match status" value="1"/>
</dbReference>
<evidence type="ECO:0000313" key="11">
    <source>
        <dbReference type="Proteomes" id="UP000654257"/>
    </source>
</evidence>
<evidence type="ECO:0000256" key="3">
    <source>
        <dbReference type="ARBA" id="ARBA00022617"/>
    </source>
</evidence>
<reference evidence="10" key="2">
    <citation type="submission" date="2020-09" db="EMBL/GenBank/DDBJ databases">
        <authorList>
            <person name="Sun Q."/>
            <person name="Sedlacek I."/>
        </authorList>
    </citation>
    <scope>NUCLEOTIDE SEQUENCE</scope>
    <source>
        <strain evidence="10">CCM 7905</strain>
    </source>
</reference>
<feature type="region of interest" description="Disordered" evidence="9">
    <location>
        <begin position="68"/>
        <end position="88"/>
    </location>
</feature>
<keyword evidence="6 8" id="KW-0408">Iron</keyword>
<sequence>MTSVDEKPLNYPFNSPDNLELDDKYAELRGRSSMPRVALPFGERAWLATKYDDVRTVLGDRRFSRAEAAAHDEPRLREGRQNSGILSMDPPDHTRLRVLVSKAFTMRRVEALRPKVRELSDSMVRAMVAGGSPADLVDALALPLPVQVICELLGVPVEDRPLFRRWSDNALSTSSLSAEQFSASREELREYMRSLVDLKRREPADDLMTALIEARDVDDKLSELELIDLCNSILIAGHETTATQIPNFVLYLVGDGASWQGLNDDPSLVPGAVEELMRVVPLGIGGGFPRYALEDVRVGDTLVEKGDAVVVSIASANRDPNRFDNPEMFDPSRDSSGHMGFGHGAHHCLGAQLARMELQEALRSLTGILPTLRVEDVEWKAEMIVRGPKRLMVGW</sequence>
<dbReference type="Proteomes" id="UP000654257">
    <property type="component" value="Unassembled WGS sequence"/>
</dbReference>
<evidence type="ECO:0000256" key="1">
    <source>
        <dbReference type="ARBA" id="ARBA00001971"/>
    </source>
</evidence>
<keyword evidence="11" id="KW-1185">Reference proteome</keyword>
<dbReference type="CDD" id="cd11031">
    <property type="entry name" value="Cyp158A-like"/>
    <property type="match status" value="1"/>
</dbReference>
<dbReference type="InterPro" id="IPR001128">
    <property type="entry name" value="Cyt_P450"/>
</dbReference>
<evidence type="ECO:0000256" key="7">
    <source>
        <dbReference type="ARBA" id="ARBA00023033"/>
    </source>
</evidence>
<dbReference type="Pfam" id="PF00067">
    <property type="entry name" value="p450"/>
    <property type="match status" value="1"/>
</dbReference>
<protein>
    <submittedName>
        <fullName evidence="10">Cytochrome P450</fullName>
    </submittedName>
</protein>
<organism evidence="10 11">
    <name type="scientific">Rhodococcoides trifolii</name>
    <dbReference type="NCBI Taxonomy" id="908250"/>
    <lineage>
        <taxon>Bacteria</taxon>
        <taxon>Bacillati</taxon>
        <taxon>Actinomycetota</taxon>
        <taxon>Actinomycetes</taxon>
        <taxon>Mycobacteriales</taxon>
        <taxon>Nocardiaceae</taxon>
        <taxon>Rhodococcoides</taxon>
    </lineage>
</organism>
<keyword evidence="5 8" id="KW-0560">Oxidoreductase</keyword>
<dbReference type="PRINTS" id="PR00359">
    <property type="entry name" value="BP450"/>
</dbReference>
<evidence type="ECO:0000256" key="8">
    <source>
        <dbReference type="RuleBase" id="RU000461"/>
    </source>
</evidence>
<keyword evidence="4 8" id="KW-0479">Metal-binding</keyword>
<comment type="similarity">
    <text evidence="2 8">Belongs to the cytochrome P450 family.</text>
</comment>
<dbReference type="GO" id="GO:0005506">
    <property type="term" value="F:iron ion binding"/>
    <property type="evidence" value="ECO:0007669"/>
    <property type="project" value="InterPro"/>
</dbReference>
<dbReference type="Gene3D" id="1.10.630.10">
    <property type="entry name" value="Cytochrome P450"/>
    <property type="match status" value="1"/>
</dbReference>
<proteinExistence type="inferred from homology"/>
<dbReference type="PRINTS" id="PR00385">
    <property type="entry name" value="P450"/>
</dbReference>
<dbReference type="GO" id="GO:0016705">
    <property type="term" value="F:oxidoreductase activity, acting on paired donors, with incorporation or reduction of molecular oxygen"/>
    <property type="evidence" value="ECO:0007669"/>
    <property type="project" value="InterPro"/>
</dbReference>
<evidence type="ECO:0000256" key="4">
    <source>
        <dbReference type="ARBA" id="ARBA00022723"/>
    </source>
</evidence>